<keyword evidence="5" id="KW-0998">Cell outer membrane</keyword>
<evidence type="ECO:0008006" key="10">
    <source>
        <dbReference type="Google" id="ProtNLM"/>
    </source>
</evidence>
<evidence type="ECO:0000256" key="2">
    <source>
        <dbReference type="ARBA" id="ARBA00006275"/>
    </source>
</evidence>
<evidence type="ECO:0000256" key="4">
    <source>
        <dbReference type="ARBA" id="ARBA00023136"/>
    </source>
</evidence>
<dbReference type="EMBL" id="BMIB01000005">
    <property type="protein sequence ID" value="GGH79336.1"/>
    <property type="molecule type" value="Genomic_DNA"/>
</dbReference>
<evidence type="ECO:0000256" key="3">
    <source>
        <dbReference type="ARBA" id="ARBA00022729"/>
    </source>
</evidence>
<reference evidence="8" key="1">
    <citation type="journal article" date="2014" name="Int. J. Syst. Evol. Microbiol.">
        <title>Complete genome sequence of Corynebacterium casei LMG S-19264T (=DSM 44701T), isolated from a smear-ripened cheese.</title>
        <authorList>
            <consortium name="US DOE Joint Genome Institute (JGI-PGF)"/>
            <person name="Walter F."/>
            <person name="Albersmeier A."/>
            <person name="Kalinowski J."/>
            <person name="Ruckert C."/>
        </authorList>
    </citation>
    <scope>NUCLEOTIDE SEQUENCE</scope>
    <source>
        <strain evidence="8">CGMCC 1.15290</strain>
    </source>
</reference>
<evidence type="ECO:0000259" key="6">
    <source>
        <dbReference type="Pfam" id="PF07980"/>
    </source>
</evidence>
<protein>
    <recommendedName>
        <fullName evidence="10">RagB/SusD family nutrient uptake outer membrane protein</fullName>
    </recommendedName>
</protein>
<gene>
    <name evidence="8" type="ORF">GCM10011379_48550</name>
</gene>
<evidence type="ECO:0000256" key="1">
    <source>
        <dbReference type="ARBA" id="ARBA00004442"/>
    </source>
</evidence>
<evidence type="ECO:0000313" key="9">
    <source>
        <dbReference type="Proteomes" id="UP000627292"/>
    </source>
</evidence>
<dbReference type="GO" id="GO:0009279">
    <property type="term" value="C:cell outer membrane"/>
    <property type="evidence" value="ECO:0007669"/>
    <property type="project" value="UniProtKB-SubCell"/>
</dbReference>
<sequence>MGIAGSSCKKFIETGIPPTNIDASTAFSDSATATSSVLGIYSAIAGSSSSAMYYAITFGAMSADEGYFLLNTSYDNFKNNTLAAGNDGNTMWSAIYARIGRANYAIEGLTAANGLTTSVKNQLLGEAKFWRAWLYFYLSQYFGDVPLTLTTKALEEGLTPKTAIAAVRTQIVKDLVEAKALLTDKYPSTERARINKKVVSAFLSKVYLYTGNWAGAETEATEVINSGTYSIVTNLDNVFLNTSNETIWQLSLVNTSGVAATSFGAQYLPASTSPAFVLYDTLANTFEANDLRKASWAKSIVYDNKTFYYPYKYKVRVTTTGNEYPVMLRLAEVYLNRAEARANLDNVSGAQADLNVVRGRAGLGETSAETKVTLLAALLHERWVELFTETADRWFNLKRTDKATEVLSLIKPQWKAFQQLYPIPMQSMNSNPNLKDNDGYIK</sequence>
<dbReference type="Gene3D" id="1.25.40.390">
    <property type="match status" value="1"/>
</dbReference>
<proteinExistence type="inferred from homology"/>
<evidence type="ECO:0000313" key="8">
    <source>
        <dbReference type="EMBL" id="GGH79336.1"/>
    </source>
</evidence>
<organism evidence="8 9">
    <name type="scientific">Filimonas zeae</name>
    <dbReference type="NCBI Taxonomy" id="1737353"/>
    <lineage>
        <taxon>Bacteria</taxon>
        <taxon>Pseudomonadati</taxon>
        <taxon>Bacteroidota</taxon>
        <taxon>Chitinophagia</taxon>
        <taxon>Chitinophagales</taxon>
        <taxon>Chitinophagaceae</taxon>
        <taxon>Filimonas</taxon>
    </lineage>
</organism>
<evidence type="ECO:0000256" key="5">
    <source>
        <dbReference type="ARBA" id="ARBA00023237"/>
    </source>
</evidence>
<evidence type="ECO:0000259" key="7">
    <source>
        <dbReference type="Pfam" id="PF14322"/>
    </source>
</evidence>
<feature type="domain" description="SusD-like N-terminal" evidence="7">
    <location>
        <begin position="51"/>
        <end position="208"/>
    </location>
</feature>
<dbReference type="CDD" id="cd08977">
    <property type="entry name" value="SusD"/>
    <property type="match status" value="1"/>
</dbReference>
<keyword evidence="9" id="KW-1185">Reference proteome</keyword>
<dbReference type="InterPro" id="IPR012944">
    <property type="entry name" value="SusD_RagB_dom"/>
</dbReference>
<dbReference type="Pfam" id="PF07980">
    <property type="entry name" value="SusD_RagB"/>
    <property type="match status" value="1"/>
</dbReference>
<feature type="domain" description="RagB/SusD" evidence="6">
    <location>
        <begin position="299"/>
        <end position="440"/>
    </location>
</feature>
<comment type="caution">
    <text evidence="8">The sequence shown here is derived from an EMBL/GenBank/DDBJ whole genome shotgun (WGS) entry which is preliminary data.</text>
</comment>
<accession>A0A917J2Y9</accession>
<comment type="similarity">
    <text evidence="2">Belongs to the SusD family.</text>
</comment>
<reference evidence="8" key="2">
    <citation type="submission" date="2020-09" db="EMBL/GenBank/DDBJ databases">
        <authorList>
            <person name="Sun Q."/>
            <person name="Zhou Y."/>
        </authorList>
    </citation>
    <scope>NUCLEOTIDE SEQUENCE</scope>
    <source>
        <strain evidence="8">CGMCC 1.15290</strain>
    </source>
</reference>
<comment type="subcellular location">
    <subcellularLocation>
        <location evidence="1">Cell outer membrane</location>
    </subcellularLocation>
</comment>
<dbReference type="Proteomes" id="UP000627292">
    <property type="component" value="Unassembled WGS sequence"/>
</dbReference>
<keyword evidence="3" id="KW-0732">Signal</keyword>
<name>A0A917J2Y9_9BACT</name>
<dbReference type="AlphaFoldDB" id="A0A917J2Y9"/>
<dbReference type="InterPro" id="IPR011990">
    <property type="entry name" value="TPR-like_helical_dom_sf"/>
</dbReference>
<keyword evidence="4" id="KW-0472">Membrane</keyword>
<dbReference type="Pfam" id="PF14322">
    <property type="entry name" value="SusD-like_3"/>
    <property type="match status" value="1"/>
</dbReference>
<dbReference type="InterPro" id="IPR033985">
    <property type="entry name" value="SusD-like_N"/>
</dbReference>
<dbReference type="SUPFAM" id="SSF48452">
    <property type="entry name" value="TPR-like"/>
    <property type="match status" value="1"/>
</dbReference>